<name>M7T8W9_EUTLA</name>
<gene>
    <name evidence="2" type="ORF">UCREL1_6738</name>
</gene>
<dbReference type="HOGENOM" id="CLU_1635381_0_0_1"/>
<organism evidence="2 3">
    <name type="scientific">Eutypa lata (strain UCR-EL1)</name>
    <name type="common">Grapevine dieback disease fungus</name>
    <name type="synonym">Eutypa armeniacae</name>
    <dbReference type="NCBI Taxonomy" id="1287681"/>
    <lineage>
        <taxon>Eukaryota</taxon>
        <taxon>Fungi</taxon>
        <taxon>Dikarya</taxon>
        <taxon>Ascomycota</taxon>
        <taxon>Pezizomycotina</taxon>
        <taxon>Sordariomycetes</taxon>
        <taxon>Xylariomycetidae</taxon>
        <taxon>Xylariales</taxon>
        <taxon>Diatrypaceae</taxon>
        <taxon>Eutypa</taxon>
    </lineage>
</organism>
<feature type="compositionally biased region" description="Polar residues" evidence="1">
    <location>
        <begin position="44"/>
        <end position="57"/>
    </location>
</feature>
<dbReference type="KEGG" id="ela:UCREL1_6738"/>
<feature type="region of interest" description="Disordered" evidence="1">
    <location>
        <begin position="1"/>
        <end position="102"/>
    </location>
</feature>
<sequence length="162" mass="17623">MMGKATSTKPTDTSVATSPDAASAKGNNKNENKAIKQREAASTIGPTNVAGTSTNTVAYHATKPKTGSSSKEKPADEAWNPSENEKTERMKEFFEDDNSPKVKVDQEEFKKDCVKYGLKTLKDSRWAEPPKANVAQEESRKDGQKSGSGDKPKGLQDSRWAN</sequence>
<feature type="compositionally biased region" description="Basic and acidic residues" evidence="1">
    <location>
        <begin position="137"/>
        <end position="156"/>
    </location>
</feature>
<accession>M7T8W9</accession>
<dbReference type="AlphaFoldDB" id="M7T8W9"/>
<evidence type="ECO:0000313" key="2">
    <source>
        <dbReference type="EMBL" id="EMR66276.1"/>
    </source>
</evidence>
<dbReference type="Proteomes" id="UP000012174">
    <property type="component" value="Unassembled WGS sequence"/>
</dbReference>
<feature type="compositionally biased region" description="Polar residues" evidence="1">
    <location>
        <begin position="1"/>
        <end position="17"/>
    </location>
</feature>
<feature type="compositionally biased region" description="Basic and acidic residues" evidence="1">
    <location>
        <begin position="28"/>
        <end position="39"/>
    </location>
</feature>
<feature type="compositionally biased region" description="Basic and acidic residues" evidence="1">
    <location>
        <begin position="83"/>
        <end position="102"/>
    </location>
</feature>
<feature type="region of interest" description="Disordered" evidence="1">
    <location>
        <begin position="121"/>
        <end position="162"/>
    </location>
</feature>
<dbReference type="EMBL" id="KB706686">
    <property type="protein sequence ID" value="EMR66276.1"/>
    <property type="molecule type" value="Genomic_DNA"/>
</dbReference>
<reference evidence="3" key="1">
    <citation type="journal article" date="2013" name="Genome Announc.">
        <title>Draft genome sequence of the grapevine dieback fungus Eutypa lata UCR-EL1.</title>
        <authorList>
            <person name="Blanco-Ulate B."/>
            <person name="Rolshausen P.E."/>
            <person name="Cantu D."/>
        </authorList>
    </citation>
    <scope>NUCLEOTIDE SEQUENCE [LARGE SCALE GENOMIC DNA]</scope>
    <source>
        <strain evidence="3">UCR-EL1</strain>
    </source>
</reference>
<evidence type="ECO:0000313" key="3">
    <source>
        <dbReference type="Proteomes" id="UP000012174"/>
    </source>
</evidence>
<protein>
    <submittedName>
        <fullName evidence="2">Uncharacterized protein</fullName>
    </submittedName>
</protein>
<keyword evidence="3" id="KW-1185">Reference proteome</keyword>
<evidence type="ECO:0000256" key="1">
    <source>
        <dbReference type="SAM" id="MobiDB-lite"/>
    </source>
</evidence>
<dbReference type="OrthoDB" id="4763984at2759"/>
<proteinExistence type="predicted"/>